<dbReference type="AlphaFoldDB" id="A0A9N7VGX9"/>
<dbReference type="Proteomes" id="UP001153269">
    <property type="component" value="Unassembled WGS sequence"/>
</dbReference>
<protein>
    <submittedName>
        <fullName evidence="1">Uncharacterized protein</fullName>
    </submittedName>
</protein>
<proteinExistence type="predicted"/>
<evidence type="ECO:0000313" key="1">
    <source>
        <dbReference type="EMBL" id="CAB1448132.1"/>
    </source>
</evidence>
<keyword evidence="2" id="KW-1185">Reference proteome</keyword>
<reference evidence="1" key="1">
    <citation type="submission" date="2020-03" db="EMBL/GenBank/DDBJ databases">
        <authorList>
            <person name="Weist P."/>
        </authorList>
    </citation>
    <scope>NUCLEOTIDE SEQUENCE</scope>
</reference>
<name>A0A9N7VGX9_PLEPL</name>
<comment type="caution">
    <text evidence="1">The sequence shown here is derived from an EMBL/GenBank/DDBJ whole genome shotgun (WGS) entry which is preliminary data.</text>
</comment>
<gene>
    <name evidence="1" type="ORF">PLEPLA_LOCUS35795</name>
</gene>
<sequence length="122" mass="13930">MKHKELWLWIREETVGHMMLHHLWKEPDERQRSILESGIKHEDGSSDGVLSDIITQEVNYFSQSFSTGSGQKGNDRAIVRAADRMFAPTPASSPSAPADEWRETDAAFRFPVHHFLSNLHCV</sequence>
<dbReference type="EMBL" id="CADEAL010003966">
    <property type="protein sequence ID" value="CAB1448132.1"/>
    <property type="molecule type" value="Genomic_DNA"/>
</dbReference>
<accession>A0A9N7VGX9</accession>
<organism evidence="1 2">
    <name type="scientific">Pleuronectes platessa</name>
    <name type="common">European plaice</name>
    <dbReference type="NCBI Taxonomy" id="8262"/>
    <lineage>
        <taxon>Eukaryota</taxon>
        <taxon>Metazoa</taxon>
        <taxon>Chordata</taxon>
        <taxon>Craniata</taxon>
        <taxon>Vertebrata</taxon>
        <taxon>Euteleostomi</taxon>
        <taxon>Actinopterygii</taxon>
        <taxon>Neopterygii</taxon>
        <taxon>Teleostei</taxon>
        <taxon>Neoteleostei</taxon>
        <taxon>Acanthomorphata</taxon>
        <taxon>Carangaria</taxon>
        <taxon>Pleuronectiformes</taxon>
        <taxon>Pleuronectoidei</taxon>
        <taxon>Pleuronectidae</taxon>
        <taxon>Pleuronectes</taxon>
    </lineage>
</organism>
<evidence type="ECO:0000313" key="2">
    <source>
        <dbReference type="Proteomes" id="UP001153269"/>
    </source>
</evidence>